<keyword evidence="4 6" id="KW-1133">Transmembrane helix</keyword>
<sequence length="334" mass="37155">MQNNLNNVAFRQFSLFLLKWIAPILILWLVVRSLQEKQQDLGQVVTLLQQAFTGKNGGWLILTLLLTAVNWSVEALKWQALARKLEPMSFGTALKGVLAGQSLGFVSQANLGDMAGKMGYLSARNRLDSIGAFLLGSTIQFLVTLFAGTLAYTAFLLRISAGWGHWAVLTALWIACLITFWLLTLRGRAAPLLERVSWLASSARFFRILETYSRKDVAYVTTLASLRFLTYSLQFLLVLYGFEVGLPVADQLTVVWLLFLTKSIIPAFSFLSDLGIRTFSTVYFFGFYDVNPALVTSASLTVWLVNILIPVLVGIVFVVQLRYFRASGAANEPS</sequence>
<dbReference type="InterPro" id="IPR022791">
    <property type="entry name" value="L-PG_synthase/AglD"/>
</dbReference>
<dbReference type="Pfam" id="PF03706">
    <property type="entry name" value="LPG_synthase_TM"/>
    <property type="match status" value="1"/>
</dbReference>
<evidence type="ECO:0000256" key="6">
    <source>
        <dbReference type="SAM" id="Phobius"/>
    </source>
</evidence>
<comment type="subcellular location">
    <subcellularLocation>
        <location evidence="1">Cell membrane</location>
        <topology evidence="1">Multi-pass membrane protein</topology>
    </subcellularLocation>
</comment>
<feature type="transmembrane region" description="Helical" evidence="6">
    <location>
        <begin position="254"/>
        <end position="271"/>
    </location>
</feature>
<feature type="transmembrane region" description="Helical" evidence="6">
    <location>
        <begin position="217"/>
        <end position="242"/>
    </location>
</feature>
<feature type="transmembrane region" description="Helical" evidence="6">
    <location>
        <begin position="12"/>
        <end position="31"/>
    </location>
</feature>
<keyword evidence="3 6" id="KW-0812">Transmembrane</keyword>
<dbReference type="AlphaFoldDB" id="A0A1G9JUG0"/>
<evidence type="ECO:0000256" key="2">
    <source>
        <dbReference type="ARBA" id="ARBA00022475"/>
    </source>
</evidence>
<gene>
    <name evidence="7" type="ORF">SAMN04488090_0761</name>
</gene>
<dbReference type="STRING" id="563176.SAMN04488090_0761"/>
<feature type="transmembrane region" description="Helical" evidence="6">
    <location>
        <begin position="163"/>
        <end position="185"/>
    </location>
</feature>
<feature type="transmembrane region" description="Helical" evidence="6">
    <location>
        <begin position="300"/>
        <end position="319"/>
    </location>
</feature>
<feature type="transmembrane region" description="Helical" evidence="6">
    <location>
        <begin position="132"/>
        <end position="157"/>
    </location>
</feature>
<accession>A0A1G9JUG0</accession>
<dbReference type="EMBL" id="FNGS01000002">
    <property type="protein sequence ID" value="SDL41022.1"/>
    <property type="molecule type" value="Genomic_DNA"/>
</dbReference>
<evidence type="ECO:0000313" key="8">
    <source>
        <dbReference type="Proteomes" id="UP000198901"/>
    </source>
</evidence>
<dbReference type="RefSeq" id="WP_093198021.1">
    <property type="nucleotide sequence ID" value="NZ_FNGS01000002.1"/>
</dbReference>
<protein>
    <submittedName>
        <fullName evidence="7">Lysylphosphatidylglycerol synthase TM region</fullName>
    </submittedName>
</protein>
<dbReference type="GO" id="GO:0005886">
    <property type="term" value="C:plasma membrane"/>
    <property type="evidence" value="ECO:0007669"/>
    <property type="project" value="UniProtKB-SubCell"/>
</dbReference>
<proteinExistence type="predicted"/>
<dbReference type="Proteomes" id="UP000198901">
    <property type="component" value="Unassembled WGS sequence"/>
</dbReference>
<evidence type="ECO:0000313" key="7">
    <source>
        <dbReference type="EMBL" id="SDL41022.1"/>
    </source>
</evidence>
<keyword evidence="5 6" id="KW-0472">Membrane</keyword>
<evidence type="ECO:0000256" key="5">
    <source>
        <dbReference type="ARBA" id="ARBA00023136"/>
    </source>
</evidence>
<evidence type="ECO:0000256" key="3">
    <source>
        <dbReference type="ARBA" id="ARBA00022692"/>
    </source>
</evidence>
<keyword evidence="8" id="KW-1185">Reference proteome</keyword>
<keyword evidence="2" id="KW-1003">Cell membrane</keyword>
<reference evidence="7 8" key="1">
    <citation type="submission" date="2016-10" db="EMBL/GenBank/DDBJ databases">
        <authorList>
            <person name="de Groot N.N."/>
        </authorList>
    </citation>
    <scope>NUCLEOTIDE SEQUENCE [LARGE SCALE GENOMIC DNA]</scope>
    <source>
        <strain evidence="7 8">DSM 21668</strain>
    </source>
</reference>
<evidence type="ECO:0000256" key="4">
    <source>
        <dbReference type="ARBA" id="ARBA00022989"/>
    </source>
</evidence>
<dbReference type="OrthoDB" id="1121314at2"/>
<feature type="transmembrane region" description="Helical" evidence="6">
    <location>
        <begin position="52"/>
        <end position="73"/>
    </location>
</feature>
<evidence type="ECO:0000256" key="1">
    <source>
        <dbReference type="ARBA" id="ARBA00004651"/>
    </source>
</evidence>
<name>A0A1G9JUG0_9BACT</name>
<organism evidence="7 8">
    <name type="scientific">Siphonobacter aquaeclarae</name>
    <dbReference type="NCBI Taxonomy" id="563176"/>
    <lineage>
        <taxon>Bacteria</taxon>
        <taxon>Pseudomonadati</taxon>
        <taxon>Bacteroidota</taxon>
        <taxon>Cytophagia</taxon>
        <taxon>Cytophagales</taxon>
        <taxon>Cytophagaceae</taxon>
        <taxon>Siphonobacter</taxon>
    </lineage>
</organism>